<gene>
    <name evidence="3" type="ORF">EJD97_003695</name>
</gene>
<keyword evidence="1" id="KW-0106">Calcium</keyword>
<feature type="domain" description="EF-hand" evidence="2">
    <location>
        <begin position="15"/>
        <end position="50"/>
    </location>
</feature>
<dbReference type="SMART" id="SM00054">
    <property type="entry name" value="EFh"/>
    <property type="match status" value="2"/>
</dbReference>
<reference evidence="3" key="1">
    <citation type="submission" date="2019-05" db="EMBL/GenBank/DDBJ databases">
        <title>The de novo reference genome and transcriptome assemblies of the wild tomato species Solanum chilense.</title>
        <authorList>
            <person name="Stam R."/>
            <person name="Nosenko T."/>
            <person name="Hoerger A.C."/>
            <person name="Stephan W."/>
            <person name="Seidel M.A."/>
            <person name="Kuhn J.M.M."/>
            <person name="Haberer G."/>
            <person name="Tellier A."/>
        </authorList>
    </citation>
    <scope>NUCLEOTIDE SEQUENCE</scope>
    <source>
        <tissue evidence="3">Mature leaves</tissue>
    </source>
</reference>
<dbReference type="InterPro" id="IPR018247">
    <property type="entry name" value="EF_Hand_1_Ca_BS"/>
</dbReference>
<accession>A0A6N2AMW0</accession>
<dbReference type="PROSITE" id="PS50222">
    <property type="entry name" value="EF_HAND_2"/>
    <property type="match status" value="2"/>
</dbReference>
<dbReference type="CDD" id="cd00051">
    <property type="entry name" value="EFh"/>
    <property type="match status" value="1"/>
</dbReference>
<dbReference type="InterPro" id="IPR011992">
    <property type="entry name" value="EF-hand-dom_pair"/>
</dbReference>
<dbReference type="EMBL" id="RXGB01015060">
    <property type="protein sequence ID" value="TMW82950.1"/>
    <property type="molecule type" value="Genomic_DNA"/>
</dbReference>
<dbReference type="GO" id="GO:0005509">
    <property type="term" value="F:calcium ion binding"/>
    <property type="evidence" value="ECO:0007669"/>
    <property type="project" value="InterPro"/>
</dbReference>
<name>A0A6N2AMW0_SOLCI</name>
<evidence type="ECO:0000256" key="1">
    <source>
        <dbReference type="ARBA" id="ARBA00022837"/>
    </source>
</evidence>
<sequence>MPWLILNHRSVSYPLSEEQVKGMLMKYDKNSDGKLSKHELILAFKEMGLHFCRWRAGRALRLADNNCDGYINEDELSEFVHYASRWGFKIS</sequence>
<dbReference type="InterPro" id="IPR002048">
    <property type="entry name" value="EF_hand_dom"/>
</dbReference>
<comment type="caution">
    <text evidence="3">The sequence shown here is derived from an EMBL/GenBank/DDBJ whole genome shotgun (WGS) entry which is preliminary data.</text>
</comment>
<organism evidence="3">
    <name type="scientific">Solanum chilense</name>
    <name type="common">Tomato</name>
    <name type="synonym">Lycopersicon chilense</name>
    <dbReference type="NCBI Taxonomy" id="4083"/>
    <lineage>
        <taxon>Eukaryota</taxon>
        <taxon>Viridiplantae</taxon>
        <taxon>Streptophyta</taxon>
        <taxon>Embryophyta</taxon>
        <taxon>Tracheophyta</taxon>
        <taxon>Spermatophyta</taxon>
        <taxon>Magnoliopsida</taxon>
        <taxon>eudicotyledons</taxon>
        <taxon>Gunneridae</taxon>
        <taxon>Pentapetalae</taxon>
        <taxon>asterids</taxon>
        <taxon>lamiids</taxon>
        <taxon>Solanales</taxon>
        <taxon>Solanaceae</taxon>
        <taxon>Solanoideae</taxon>
        <taxon>Solaneae</taxon>
        <taxon>Solanum</taxon>
        <taxon>Solanum subgen. Lycopersicon</taxon>
    </lineage>
</organism>
<evidence type="ECO:0000259" key="2">
    <source>
        <dbReference type="PROSITE" id="PS50222"/>
    </source>
</evidence>
<feature type="domain" description="EF-hand" evidence="2">
    <location>
        <begin position="58"/>
        <end position="86"/>
    </location>
</feature>
<dbReference type="PROSITE" id="PS00018">
    <property type="entry name" value="EF_HAND_1"/>
    <property type="match status" value="2"/>
</dbReference>
<dbReference type="AlphaFoldDB" id="A0A6N2AMW0"/>
<dbReference type="Gene3D" id="1.10.238.10">
    <property type="entry name" value="EF-hand"/>
    <property type="match status" value="1"/>
</dbReference>
<proteinExistence type="predicted"/>
<dbReference type="Pfam" id="PF13202">
    <property type="entry name" value="EF-hand_5"/>
    <property type="match status" value="2"/>
</dbReference>
<evidence type="ECO:0000313" key="3">
    <source>
        <dbReference type="EMBL" id="TMW82950.1"/>
    </source>
</evidence>
<dbReference type="SUPFAM" id="SSF47473">
    <property type="entry name" value="EF-hand"/>
    <property type="match status" value="1"/>
</dbReference>
<protein>
    <recommendedName>
        <fullName evidence="2">EF-hand domain-containing protein</fullName>
    </recommendedName>
</protein>